<keyword evidence="11" id="KW-0032">Aminotransferase</keyword>
<dbReference type="EMBL" id="AWSQ01000003">
    <property type="protein sequence ID" value="KFX69523.1"/>
    <property type="molecule type" value="Genomic_DNA"/>
</dbReference>
<dbReference type="eggNOG" id="COG3201">
    <property type="taxonomic scope" value="Bacteria"/>
</dbReference>
<sequence length="188" mass="21174">MSFLELFASALGVWAVWLTVQQNRWCWPIGLVMVSLYGWIFFEGKLYSNMLLQFVYAALQLYGWWQWTQGGQQHQGVQVSSLSAQGLLLSLLIGTLGALGLGYLMASFTDAAAPWFDAALSAFSLVAQVWMAQKRVECWPLWIALDLLFVALFVQQMLYLTAGLYALFTLLAISGWLTWRRDPALTTS</sequence>
<comment type="subcellular location">
    <subcellularLocation>
        <location evidence="2">Cell membrane</location>
        <topology evidence="2">Multi-pass membrane protein</topology>
    </subcellularLocation>
</comment>
<dbReference type="OrthoDB" id="9791248at2"/>
<dbReference type="STRING" id="1395571.TMS3_0113995"/>
<evidence type="ECO:0000256" key="8">
    <source>
        <dbReference type="ARBA" id="ARBA00022989"/>
    </source>
</evidence>
<dbReference type="PANTHER" id="PTHR36122:SF2">
    <property type="entry name" value="NICOTINAMIDE RIBOSIDE TRANSPORTER PNUC"/>
    <property type="match status" value="1"/>
</dbReference>
<dbReference type="InterPro" id="IPR006419">
    <property type="entry name" value="NMN_transpt_PnuC"/>
</dbReference>
<comment type="function">
    <text evidence="1">Required for nicotinamide riboside transport across the inner membrane.</text>
</comment>
<evidence type="ECO:0000256" key="3">
    <source>
        <dbReference type="ARBA" id="ARBA00006669"/>
    </source>
</evidence>
<keyword evidence="12" id="KW-1185">Reference proteome</keyword>
<proteinExistence type="inferred from homology"/>
<evidence type="ECO:0000256" key="5">
    <source>
        <dbReference type="ARBA" id="ARBA00022448"/>
    </source>
</evidence>
<comment type="caution">
    <text evidence="11">The sequence shown here is derived from an EMBL/GenBank/DDBJ whole genome shotgun (WGS) entry which is preliminary data.</text>
</comment>
<dbReference type="Pfam" id="PF04973">
    <property type="entry name" value="NMN_transporter"/>
    <property type="match status" value="1"/>
</dbReference>
<dbReference type="GO" id="GO:0034257">
    <property type="term" value="F:nicotinamide riboside transmembrane transporter activity"/>
    <property type="evidence" value="ECO:0007669"/>
    <property type="project" value="InterPro"/>
</dbReference>
<dbReference type="GO" id="GO:0008483">
    <property type="term" value="F:transaminase activity"/>
    <property type="evidence" value="ECO:0007669"/>
    <property type="project" value="UniProtKB-KW"/>
</dbReference>
<dbReference type="PANTHER" id="PTHR36122">
    <property type="entry name" value="NICOTINAMIDE RIBOSIDE TRANSPORTER PNUC"/>
    <property type="match status" value="1"/>
</dbReference>
<dbReference type="AlphaFoldDB" id="A0A0A1YKP3"/>
<keyword evidence="9 10" id="KW-0472">Membrane</keyword>
<feature type="transmembrane region" description="Helical" evidence="10">
    <location>
        <begin position="162"/>
        <end position="179"/>
    </location>
</feature>
<organism evidence="11 12">
    <name type="scientific">Pseudomonas taeanensis MS-3</name>
    <dbReference type="NCBI Taxonomy" id="1395571"/>
    <lineage>
        <taxon>Bacteria</taxon>
        <taxon>Pseudomonadati</taxon>
        <taxon>Pseudomonadota</taxon>
        <taxon>Gammaproteobacteria</taxon>
        <taxon>Pseudomonadales</taxon>
        <taxon>Pseudomonadaceae</taxon>
        <taxon>Pseudomonas</taxon>
    </lineage>
</organism>
<keyword evidence="8 10" id="KW-1133">Transmembrane helix</keyword>
<dbReference type="RefSeq" id="WP_025165833.1">
    <property type="nucleotide sequence ID" value="NZ_AWSQ01000003.1"/>
</dbReference>
<evidence type="ECO:0000256" key="10">
    <source>
        <dbReference type="SAM" id="Phobius"/>
    </source>
</evidence>
<dbReference type="NCBIfam" id="TIGR01528">
    <property type="entry name" value="NMN_trans_PnuC"/>
    <property type="match status" value="1"/>
</dbReference>
<keyword evidence="11" id="KW-0808">Transferase</keyword>
<evidence type="ECO:0000256" key="6">
    <source>
        <dbReference type="ARBA" id="ARBA00022475"/>
    </source>
</evidence>
<evidence type="ECO:0000313" key="12">
    <source>
        <dbReference type="Proteomes" id="UP000030063"/>
    </source>
</evidence>
<evidence type="ECO:0000313" key="11">
    <source>
        <dbReference type="EMBL" id="KFX69523.1"/>
    </source>
</evidence>
<feature type="transmembrane region" description="Helical" evidence="10">
    <location>
        <begin position="86"/>
        <end position="106"/>
    </location>
</feature>
<feature type="transmembrane region" description="Helical" evidence="10">
    <location>
        <begin position="46"/>
        <end position="65"/>
    </location>
</feature>
<reference evidence="11 12" key="1">
    <citation type="journal article" date="2014" name="Genome Announc.">
        <title>Draft Genome Sequence of Petroleum Oil-Degrading Marine Bacterium Pseudomonas taeanensis Strain MS-3, Isolated from a Crude Oil-Contaminated Seashore.</title>
        <authorList>
            <person name="Lee S.Y."/>
            <person name="Kim S.H."/>
            <person name="Lee D.G."/>
            <person name="Shin S."/>
            <person name="Yun S.H."/>
            <person name="Choi C.W."/>
            <person name="Chung Y.H."/>
            <person name="Choi J.S."/>
            <person name="Kahng H.Y."/>
            <person name="Kim S.I."/>
        </authorList>
    </citation>
    <scope>NUCLEOTIDE SEQUENCE [LARGE SCALE GENOMIC DNA]</scope>
    <source>
        <strain evidence="11 12">MS-3</strain>
    </source>
</reference>
<evidence type="ECO:0000256" key="4">
    <source>
        <dbReference type="ARBA" id="ARBA00017522"/>
    </source>
</evidence>
<evidence type="ECO:0000256" key="2">
    <source>
        <dbReference type="ARBA" id="ARBA00004651"/>
    </source>
</evidence>
<evidence type="ECO:0000256" key="1">
    <source>
        <dbReference type="ARBA" id="ARBA00002672"/>
    </source>
</evidence>
<gene>
    <name evidence="11" type="ORF">TMS3_0113995</name>
</gene>
<dbReference type="Proteomes" id="UP000030063">
    <property type="component" value="Unassembled WGS sequence"/>
</dbReference>
<accession>A0A0A1YKP3</accession>
<name>A0A0A1YKP3_9PSED</name>
<evidence type="ECO:0000256" key="7">
    <source>
        <dbReference type="ARBA" id="ARBA00022692"/>
    </source>
</evidence>
<comment type="similarity">
    <text evidence="3">Belongs to the nicotinamide ribonucleoside (NR) uptake permease (TC 4.B.1) family.</text>
</comment>
<keyword evidence="6" id="KW-1003">Cell membrane</keyword>
<dbReference type="GO" id="GO:0005886">
    <property type="term" value="C:plasma membrane"/>
    <property type="evidence" value="ECO:0007669"/>
    <property type="project" value="UniProtKB-SubCell"/>
</dbReference>
<keyword evidence="5" id="KW-0813">Transport</keyword>
<keyword evidence="7 10" id="KW-0812">Transmembrane</keyword>
<protein>
    <recommendedName>
        <fullName evidence="4">Nicotinamide riboside transporter PnuC</fullName>
    </recommendedName>
</protein>
<evidence type="ECO:0000256" key="9">
    <source>
        <dbReference type="ARBA" id="ARBA00023136"/>
    </source>
</evidence>